<keyword evidence="2" id="KW-1185">Reference proteome</keyword>
<comment type="caution">
    <text evidence="1">The sequence shown here is derived from an EMBL/GenBank/DDBJ whole genome shotgun (WGS) entry which is preliminary data.</text>
</comment>
<evidence type="ECO:0000313" key="1">
    <source>
        <dbReference type="EMBL" id="PHM48568.1"/>
    </source>
</evidence>
<organism evidence="1 2">
    <name type="scientific">Xenorhabdus miraniensis</name>
    <dbReference type="NCBI Taxonomy" id="351674"/>
    <lineage>
        <taxon>Bacteria</taxon>
        <taxon>Pseudomonadati</taxon>
        <taxon>Pseudomonadota</taxon>
        <taxon>Gammaproteobacteria</taxon>
        <taxon>Enterobacterales</taxon>
        <taxon>Morganellaceae</taxon>
        <taxon>Xenorhabdus</taxon>
    </lineage>
</organism>
<dbReference type="Proteomes" id="UP000221980">
    <property type="component" value="Unassembled WGS sequence"/>
</dbReference>
<gene>
    <name evidence="1" type="ORF">Xmir_02047</name>
</gene>
<dbReference type="EMBL" id="NITZ01000009">
    <property type="protein sequence ID" value="PHM48568.1"/>
    <property type="molecule type" value="Genomic_DNA"/>
</dbReference>
<proteinExistence type="predicted"/>
<sequence length="46" mass="5195">MKRIIMLLILVVTLLVLARPNFISSIICGKNEGDIFRSSCVDLFNK</sequence>
<protein>
    <submittedName>
        <fullName evidence="1">Uncharacterized protein</fullName>
    </submittedName>
</protein>
<dbReference type="AlphaFoldDB" id="A0A2D0JQN2"/>
<reference evidence="1 2" key="1">
    <citation type="journal article" date="2017" name="Nat. Microbiol.">
        <title>Natural product diversity associated with the nematode symbionts Photorhabdus and Xenorhabdus.</title>
        <authorList>
            <person name="Tobias N.J."/>
            <person name="Wolff H."/>
            <person name="Djahanschiri B."/>
            <person name="Grundmann F."/>
            <person name="Kronenwerth M."/>
            <person name="Shi Y.M."/>
            <person name="Simonyi S."/>
            <person name="Grun P."/>
            <person name="Shapiro-Ilan D."/>
            <person name="Pidot S.J."/>
            <person name="Stinear T.P."/>
            <person name="Ebersberger I."/>
            <person name="Bode H.B."/>
        </authorList>
    </citation>
    <scope>NUCLEOTIDE SEQUENCE [LARGE SCALE GENOMIC DNA]</scope>
    <source>
        <strain evidence="1 2">DSM 17902</strain>
    </source>
</reference>
<name>A0A2D0JQN2_9GAMM</name>
<evidence type="ECO:0000313" key="2">
    <source>
        <dbReference type="Proteomes" id="UP000221980"/>
    </source>
</evidence>
<accession>A0A2D0JQN2</accession>